<evidence type="ECO:0000256" key="2">
    <source>
        <dbReference type="SAM" id="MobiDB-lite"/>
    </source>
</evidence>
<dbReference type="AlphaFoldDB" id="A0A6J8DL17"/>
<evidence type="ECO:0000313" key="3">
    <source>
        <dbReference type="EMBL" id="CAC5407570.1"/>
    </source>
</evidence>
<keyword evidence="1" id="KW-0175">Coiled coil</keyword>
<feature type="compositionally biased region" description="Basic and acidic residues" evidence="2">
    <location>
        <begin position="340"/>
        <end position="350"/>
    </location>
</feature>
<feature type="compositionally biased region" description="Polar residues" evidence="2">
    <location>
        <begin position="279"/>
        <end position="305"/>
    </location>
</feature>
<proteinExistence type="predicted"/>
<feature type="compositionally biased region" description="Acidic residues" evidence="2">
    <location>
        <begin position="351"/>
        <end position="377"/>
    </location>
</feature>
<accession>A0A6J8DL17</accession>
<feature type="region of interest" description="Disordered" evidence="2">
    <location>
        <begin position="231"/>
        <end position="253"/>
    </location>
</feature>
<organism evidence="3 4">
    <name type="scientific">Mytilus coruscus</name>
    <name type="common">Sea mussel</name>
    <dbReference type="NCBI Taxonomy" id="42192"/>
    <lineage>
        <taxon>Eukaryota</taxon>
        <taxon>Metazoa</taxon>
        <taxon>Spiralia</taxon>
        <taxon>Lophotrochozoa</taxon>
        <taxon>Mollusca</taxon>
        <taxon>Bivalvia</taxon>
        <taxon>Autobranchia</taxon>
        <taxon>Pteriomorphia</taxon>
        <taxon>Mytilida</taxon>
        <taxon>Mytiloidea</taxon>
        <taxon>Mytilidae</taxon>
        <taxon>Mytilinae</taxon>
        <taxon>Mytilus</taxon>
    </lineage>
</organism>
<evidence type="ECO:0000256" key="1">
    <source>
        <dbReference type="SAM" id="Coils"/>
    </source>
</evidence>
<evidence type="ECO:0000313" key="4">
    <source>
        <dbReference type="Proteomes" id="UP000507470"/>
    </source>
</evidence>
<feature type="region of interest" description="Disordered" evidence="2">
    <location>
        <begin position="279"/>
        <end position="309"/>
    </location>
</feature>
<keyword evidence="4" id="KW-1185">Reference proteome</keyword>
<sequence length="377" mass="43545">MDWENKFASILREADSNLSKTRRKINFTRYNDRNFSVSLPMRRTSSLLEFPRTDLNSSVYNPCTIEPTGTSSGLVQALSDRLEEQNRLIDQLRQMVNRLETDRSNYNEQIRELKNEVYKMSGRESPNIDRKLNKVRHDLNGDIQLLNSELQILRSTGSNRMSENQFYSLSKDVQEVKQSLKDDIGTIKRDIDTVKSRMYKMELDVASAFNNGKDLQRKQDLLDRNVHDLAKQHHKQQYRPSHGSWSPTSDNERLHISELRSTVSLLRDRIGNMEAVVNSRPTTPRYSTPVPNGYPSTLKYQSTSPKKQKPIYKTSIKLDNDVDSDDFLVSDDDSDLEIFNPKKQDIKGLDSDDDDLDLDDLDLDDEMGSLDSELNDL</sequence>
<dbReference type="InterPro" id="IPR039284">
    <property type="entry name" value="CCDC159/163"/>
</dbReference>
<dbReference type="OrthoDB" id="9904351at2759"/>
<name>A0A6J8DL17_MYTCO</name>
<gene>
    <name evidence="3" type="ORF">MCOR_41029</name>
</gene>
<feature type="region of interest" description="Disordered" evidence="2">
    <location>
        <begin position="340"/>
        <end position="377"/>
    </location>
</feature>
<dbReference type="EMBL" id="CACVKT020007420">
    <property type="protein sequence ID" value="CAC5407570.1"/>
    <property type="molecule type" value="Genomic_DNA"/>
</dbReference>
<reference evidence="3 4" key="1">
    <citation type="submission" date="2020-06" db="EMBL/GenBank/DDBJ databases">
        <authorList>
            <person name="Li R."/>
            <person name="Bekaert M."/>
        </authorList>
    </citation>
    <scope>NUCLEOTIDE SEQUENCE [LARGE SCALE GENOMIC DNA]</scope>
    <source>
        <strain evidence="4">wild</strain>
    </source>
</reference>
<dbReference type="PANTHER" id="PTHR34533:SF3">
    <property type="entry name" value="BICD FAMILY-LIKE CARGO ADAPTER 2"/>
    <property type="match status" value="1"/>
</dbReference>
<dbReference type="Proteomes" id="UP000507470">
    <property type="component" value="Unassembled WGS sequence"/>
</dbReference>
<protein>
    <submittedName>
        <fullName evidence="3">Uncharacterized protein</fullName>
    </submittedName>
</protein>
<dbReference type="PANTHER" id="PTHR34533">
    <property type="entry name" value="TRANSMEMBRANE PROTEIN CCDC163"/>
    <property type="match status" value="1"/>
</dbReference>
<feature type="coiled-coil region" evidence="1">
    <location>
        <begin position="75"/>
        <end position="123"/>
    </location>
</feature>